<dbReference type="InterPro" id="IPR017847">
    <property type="entry name" value="T6SS_RhsGE_Vgr_subset"/>
</dbReference>
<organism evidence="2 3">
    <name type="scientific">Legionella spiritensis</name>
    <dbReference type="NCBI Taxonomy" id="452"/>
    <lineage>
        <taxon>Bacteria</taxon>
        <taxon>Pseudomonadati</taxon>
        <taxon>Pseudomonadota</taxon>
        <taxon>Gammaproteobacteria</taxon>
        <taxon>Legionellales</taxon>
        <taxon>Legionellaceae</taxon>
        <taxon>Legionella</taxon>
    </lineage>
</organism>
<dbReference type="OrthoDB" id="9762420at2"/>
<dbReference type="InterPro" id="IPR037026">
    <property type="entry name" value="Vgr_OB-fold_dom_sf"/>
</dbReference>
<dbReference type="Proteomes" id="UP000054877">
    <property type="component" value="Unassembled WGS sequence"/>
</dbReference>
<dbReference type="NCBIfam" id="TIGR01646">
    <property type="entry name" value="vgr_GE"/>
    <property type="match status" value="1"/>
</dbReference>
<name>A0A0W0Z9E7_LEGSP</name>
<dbReference type="Pfam" id="PF05954">
    <property type="entry name" value="Phage_GPD"/>
    <property type="match status" value="1"/>
</dbReference>
<reference evidence="2 3" key="1">
    <citation type="submission" date="2015-11" db="EMBL/GenBank/DDBJ databases">
        <title>Genomic analysis of 38 Legionella species identifies large and diverse effector repertoires.</title>
        <authorList>
            <person name="Burstein D."/>
            <person name="Amaro F."/>
            <person name="Zusman T."/>
            <person name="Lifshitz Z."/>
            <person name="Cohen O."/>
            <person name="Gilbert J.A."/>
            <person name="Pupko T."/>
            <person name="Shuman H.A."/>
            <person name="Segal G."/>
        </authorList>
    </citation>
    <scope>NUCLEOTIDE SEQUENCE [LARGE SCALE GENOMIC DNA]</scope>
    <source>
        <strain evidence="2 3">Mt.St.Helens-9</strain>
    </source>
</reference>
<dbReference type="SUPFAM" id="SSF69349">
    <property type="entry name" value="Phage fibre proteins"/>
    <property type="match status" value="1"/>
</dbReference>
<evidence type="ECO:0000313" key="2">
    <source>
        <dbReference type="EMBL" id="KTD65733.1"/>
    </source>
</evidence>
<dbReference type="NCBIfam" id="TIGR03361">
    <property type="entry name" value="VI_Rhs_Vgr"/>
    <property type="match status" value="1"/>
</dbReference>
<keyword evidence="3" id="KW-1185">Reference proteome</keyword>
<dbReference type="Gene3D" id="2.40.50.230">
    <property type="entry name" value="Gp5 N-terminal domain"/>
    <property type="match status" value="1"/>
</dbReference>
<feature type="region of interest" description="Disordered" evidence="1">
    <location>
        <begin position="862"/>
        <end position="915"/>
    </location>
</feature>
<dbReference type="Gene3D" id="4.10.220.110">
    <property type="match status" value="1"/>
</dbReference>
<evidence type="ECO:0000313" key="3">
    <source>
        <dbReference type="Proteomes" id="UP000054877"/>
    </source>
</evidence>
<dbReference type="Gene3D" id="3.55.50.10">
    <property type="entry name" value="Baseplate protein-like domains"/>
    <property type="match status" value="1"/>
</dbReference>
<dbReference type="AlphaFoldDB" id="A0A0W0Z9E7"/>
<dbReference type="PATRIC" id="fig|452.5.peg.485"/>
<accession>A0A0W0Z9E7</accession>
<comment type="caution">
    <text evidence="2">The sequence shown here is derived from an EMBL/GenBank/DDBJ whole genome shotgun (WGS) entry which is preliminary data.</text>
</comment>
<proteinExistence type="predicted"/>
<dbReference type="InterPro" id="IPR006533">
    <property type="entry name" value="T6SS_Vgr_RhsGE"/>
</dbReference>
<dbReference type="EMBL" id="LNYX01000005">
    <property type="protein sequence ID" value="KTD65733.1"/>
    <property type="molecule type" value="Genomic_DNA"/>
</dbReference>
<evidence type="ECO:0008006" key="4">
    <source>
        <dbReference type="Google" id="ProtNLM"/>
    </source>
</evidence>
<feature type="compositionally biased region" description="Low complexity" evidence="1">
    <location>
        <begin position="862"/>
        <end position="881"/>
    </location>
</feature>
<dbReference type="STRING" id="452.Lspi_0445"/>
<evidence type="ECO:0000256" key="1">
    <source>
        <dbReference type="SAM" id="MobiDB-lite"/>
    </source>
</evidence>
<sequence length="915" mass="98558">MKTHPKLLPELQITALDTKNITVLAFEGTMGMSMLYQFDVEFATRQPIDLSLLLYSRATLQFRTKNGKKTPVHGVIIECRQSDGIGDYFIYSLRLAPGVYGLTLTQDTNISLDKSIPNIIEAFFIKNAIRNYKFDLIRQYPPREFVFQYNEKDWFFITRWMQMEGLFYYFNQTKTEEQLVITDSNQTLLNNKDTQIIYYQAYPDDAEAQGATSDLAYNFKQSVTHLPQRVIVNAYNHKQSSKPYTSQAMVSPKGFGERKIWAEHIESMAENQEFANRVAESLQCQSNLVDIETSASLMNPGTLIQHRRFKNNSLNTPHIIIKSVYAGSQKKSFLSQNAHQSRADEDFFSCRYSAIAQTVTYRDEINAKIPRIHGVLPGFIDHEGSENTVQIDKEGLYKFKIAIGKDPDGKGSHWVRKMESYIGDKYALNIPIHKSMEAVVAFHFGNPDLPILLGTVSNSTHRNVIINETQNYMGLQTINENSFFINEEKGKQQGIQLYTPNNKTMLTLGTDNIFSSKLDAGYYMGTTSSAFMNIQIDFNRDVGGNSTFNCHMNSSYYVGENRTTHIVMDDMLSVEGNSFYNIGGNSIGMVGGNDVITVEGNKKTTVKGFTIYANQGGWSVYNYWGIKYHGVVGLEFISTLGGKIVTSGPFNINITNGWKYEDDTTVSVNTSAVKVIEAASITLKTGPTQITLDPAGISIVTPEMDINSATMLTLTSPLTNIMGVLNAFGEISAGLVVNLGAAPTLMSVPPASALSLSNVASDQAAATGVLGSIKGAAGSVTGAAGKVASTMVGGFAMGVAASAPGILSDSSGDVGPSINLTPQSAASTGATTAASAAAGEIAASEVAAPSTAATSATAAGGLASEGGAAAEASGLAETAGGSVVGSGEPAGESPASSETTTPAAPEQKTDLKGKE</sequence>
<gene>
    <name evidence="2" type="ORF">Lspi_0445</name>
</gene>
<dbReference type="RefSeq" id="WP_058482385.1">
    <property type="nucleotide sequence ID" value="NZ_CAAAII010000003.1"/>
</dbReference>
<protein>
    <recommendedName>
        <fullName evidence="4">Gp5/Type VI secretion system Vgr protein OB-fold domain-containing protein</fullName>
    </recommendedName>
</protein>
<dbReference type="SUPFAM" id="SSF69255">
    <property type="entry name" value="gp5 N-terminal domain-like"/>
    <property type="match status" value="1"/>
</dbReference>
<dbReference type="SUPFAM" id="SSF69279">
    <property type="entry name" value="Phage tail proteins"/>
    <property type="match status" value="2"/>
</dbReference>
<dbReference type="Gene3D" id="2.30.110.50">
    <property type="match status" value="1"/>
</dbReference>